<protein>
    <submittedName>
        <fullName evidence="2">Uncharacterized protein</fullName>
    </submittedName>
</protein>
<name>A0A9P4V3T4_9PLEO</name>
<dbReference type="AlphaFoldDB" id="A0A9P4V3T4"/>
<reference evidence="2" key="1">
    <citation type="journal article" date="2020" name="Stud. Mycol.">
        <title>101 Dothideomycetes genomes: a test case for predicting lifestyles and emergence of pathogens.</title>
        <authorList>
            <person name="Haridas S."/>
            <person name="Albert R."/>
            <person name="Binder M."/>
            <person name="Bloem J."/>
            <person name="Labutti K."/>
            <person name="Salamov A."/>
            <person name="Andreopoulos B."/>
            <person name="Baker S."/>
            <person name="Barry K."/>
            <person name="Bills G."/>
            <person name="Bluhm B."/>
            <person name="Cannon C."/>
            <person name="Castanera R."/>
            <person name="Culley D."/>
            <person name="Daum C."/>
            <person name="Ezra D."/>
            <person name="Gonzalez J."/>
            <person name="Henrissat B."/>
            <person name="Kuo A."/>
            <person name="Liang C."/>
            <person name="Lipzen A."/>
            <person name="Lutzoni F."/>
            <person name="Magnuson J."/>
            <person name="Mondo S."/>
            <person name="Nolan M."/>
            <person name="Ohm R."/>
            <person name="Pangilinan J."/>
            <person name="Park H.-J."/>
            <person name="Ramirez L."/>
            <person name="Alfaro M."/>
            <person name="Sun H."/>
            <person name="Tritt A."/>
            <person name="Yoshinaga Y."/>
            <person name="Zwiers L.-H."/>
            <person name="Turgeon B."/>
            <person name="Goodwin S."/>
            <person name="Spatafora J."/>
            <person name="Crous P."/>
            <person name="Grigoriev I."/>
        </authorList>
    </citation>
    <scope>NUCLEOTIDE SEQUENCE</scope>
    <source>
        <strain evidence="2">CBS 125425</strain>
    </source>
</reference>
<feature type="chain" id="PRO_5040454953" evidence="1">
    <location>
        <begin position="28"/>
        <end position="62"/>
    </location>
</feature>
<evidence type="ECO:0000256" key="1">
    <source>
        <dbReference type="SAM" id="SignalP"/>
    </source>
</evidence>
<accession>A0A9P4V3T4</accession>
<dbReference type="EMBL" id="ML996133">
    <property type="protein sequence ID" value="KAF2735676.1"/>
    <property type="molecule type" value="Genomic_DNA"/>
</dbReference>
<gene>
    <name evidence="2" type="ORF">EJ04DRAFT_434550</name>
</gene>
<evidence type="ECO:0000313" key="2">
    <source>
        <dbReference type="EMBL" id="KAF2735676.1"/>
    </source>
</evidence>
<dbReference type="Proteomes" id="UP000799444">
    <property type="component" value="Unassembled WGS sequence"/>
</dbReference>
<organism evidence="2 3">
    <name type="scientific">Polyplosphaeria fusca</name>
    <dbReference type="NCBI Taxonomy" id="682080"/>
    <lineage>
        <taxon>Eukaryota</taxon>
        <taxon>Fungi</taxon>
        <taxon>Dikarya</taxon>
        <taxon>Ascomycota</taxon>
        <taxon>Pezizomycotina</taxon>
        <taxon>Dothideomycetes</taxon>
        <taxon>Pleosporomycetidae</taxon>
        <taxon>Pleosporales</taxon>
        <taxon>Tetraplosphaeriaceae</taxon>
        <taxon>Polyplosphaeria</taxon>
    </lineage>
</organism>
<dbReference type="OrthoDB" id="3707219at2759"/>
<keyword evidence="3" id="KW-1185">Reference proteome</keyword>
<keyword evidence="1" id="KW-0732">Signal</keyword>
<sequence>MPAVPKSYLPALAAFIALSFTYTAVNAQREGAHVDAARTRWYSQKERGLAALSHGATLEQRH</sequence>
<feature type="signal peptide" evidence="1">
    <location>
        <begin position="1"/>
        <end position="27"/>
    </location>
</feature>
<evidence type="ECO:0000313" key="3">
    <source>
        <dbReference type="Proteomes" id="UP000799444"/>
    </source>
</evidence>
<proteinExistence type="predicted"/>
<comment type="caution">
    <text evidence="2">The sequence shown here is derived from an EMBL/GenBank/DDBJ whole genome shotgun (WGS) entry which is preliminary data.</text>
</comment>